<accession>A0ABU1DIC2</accession>
<dbReference type="Proteomes" id="UP001181622">
    <property type="component" value="Unassembled WGS sequence"/>
</dbReference>
<keyword evidence="2" id="KW-1185">Reference proteome</keyword>
<reference evidence="1" key="1">
    <citation type="submission" date="2020-10" db="EMBL/GenBank/DDBJ databases">
        <authorList>
            <person name="Abbas A."/>
            <person name="Razzaq R."/>
            <person name="Waqas M."/>
            <person name="Abbas N."/>
            <person name="Nielsen T.K."/>
            <person name="Hansen L.H."/>
            <person name="Hussain S."/>
            <person name="Shahid M."/>
        </authorList>
    </citation>
    <scope>NUCLEOTIDE SEQUENCE</scope>
    <source>
        <strain evidence="1">S14</strain>
    </source>
</reference>
<name>A0ABU1DIC2_9HYPH</name>
<sequence length="92" mass="10021">MDAPAAVEIAKNSVLKLFGEDGLANVRLEEIERQGEVWHVTIGFNRPLVEAVLAEAVLGRDAGATLAPRSYRVVTLRDSDGEIQSIKMKGLF</sequence>
<protein>
    <submittedName>
        <fullName evidence="1">Uncharacterized protein</fullName>
    </submittedName>
</protein>
<evidence type="ECO:0000313" key="2">
    <source>
        <dbReference type="Proteomes" id="UP001181622"/>
    </source>
</evidence>
<dbReference type="RefSeq" id="WP_309393127.1">
    <property type="nucleotide sequence ID" value="NZ_JADBEO010000034.1"/>
</dbReference>
<comment type="caution">
    <text evidence="1">The sequence shown here is derived from an EMBL/GenBank/DDBJ whole genome shotgun (WGS) entry which is preliminary data.</text>
</comment>
<gene>
    <name evidence="1" type="ORF">IHQ68_14650</name>
</gene>
<evidence type="ECO:0000313" key="1">
    <source>
        <dbReference type="EMBL" id="MDR4307861.1"/>
    </source>
</evidence>
<organism evidence="1 2">
    <name type="scientific">Chelatococcus sambhunathii</name>
    <dbReference type="NCBI Taxonomy" id="363953"/>
    <lineage>
        <taxon>Bacteria</taxon>
        <taxon>Pseudomonadati</taxon>
        <taxon>Pseudomonadota</taxon>
        <taxon>Alphaproteobacteria</taxon>
        <taxon>Hyphomicrobiales</taxon>
        <taxon>Chelatococcaceae</taxon>
        <taxon>Chelatococcus</taxon>
    </lineage>
</organism>
<proteinExistence type="predicted"/>
<dbReference type="EMBL" id="JADBEO010000034">
    <property type="protein sequence ID" value="MDR4307861.1"/>
    <property type="molecule type" value="Genomic_DNA"/>
</dbReference>